<dbReference type="NCBIfam" id="NF033788">
    <property type="entry name" value="HTH_metalloreg"/>
    <property type="match status" value="1"/>
</dbReference>
<evidence type="ECO:0000259" key="4">
    <source>
        <dbReference type="PROSITE" id="PS50987"/>
    </source>
</evidence>
<keyword evidence="2" id="KW-0238">DNA-binding</keyword>
<dbReference type="GO" id="GO:0003700">
    <property type="term" value="F:DNA-binding transcription factor activity"/>
    <property type="evidence" value="ECO:0007669"/>
    <property type="project" value="InterPro"/>
</dbReference>
<dbReference type="PRINTS" id="PR00778">
    <property type="entry name" value="HTHARSR"/>
</dbReference>
<accession>A0A3A4ATU4</accession>
<keyword evidence="3" id="KW-0804">Transcription</keyword>
<sequence>MTGSQETWLPQPDLDAIDVGTVLQALADPVRLQIVRALDAVGESTCSALDVPVKVSTVSHHVHILRRAGLVSTRLDGTSRPSRLRREELERRFPGLLDAILHAPPPAPPREP</sequence>
<dbReference type="Pfam" id="PF12840">
    <property type="entry name" value="HTH_20"/>
    <property type="match status" value="1"/>
</dbReference>
<dbReference type="AlphaFoldDB" id="A0A3A4ATU4"/>
<dbReference type="InterPro" id="IPR036390">
    <property type="entry name" value="WH_DNA-bd_sf"/>
</dbReference>
<reference evidence="5 6" key="1">
    <citation type="submission" date="2018-09" db="EMBL/GenBank/DDBJ databases">
        <title>YIM 75507 draft genome.</title>
        <authorList>
            <person name="Tang S."/>
            <person name="Feng Y."/>
        </authorList>
    </citation>
    <scope>NUCLEOTIDE SEQUENCE [LARGE SCALE GENOMIC DNA]</scope>
    <source>
        <strain evidence="5 6">YIM 75507</strain>
    </source>
</reference>
<dbReference type="InterPro" id="IPR001845">
    <property type="entry name" value="HTH_ArsR_DNA-bd_dom"/>
</dbReference>
<keyword evidence="1" id="KW-0805">Transcription regulation</keyword>
<dbReference type="InterPro" id="IPR051081">
    <property type="entry name" value="HTH_MetalResp_TranReg"/>
</dbReference>
<dbReference type="EMBL" id="QZEY01000004">
    <property type="protein sequence ID" value="RJL32833.1"/>
    <property type="molecule type" value="Genomic_DNA"/>
</dbReference>
<gene>
    <name evidence="5" type="ORF">D5H75_15380</name>
</gene>
<keyword evidence="6" id="KW-1185">Reference proteome</keyword>
<dbReference type="PANTHER" id="PTHR33154">
    <property type="entry name" value="TRANSCRIPTIONAL REGULATOR, ARSR FAMILY"/>
    <property type="match status" value="1"/>
</dbReference>
<dbReference type="RefSeq" id="WP_119927083.1">
    <property type="nucleotide sequence ID" value="NZ_QZEY01000004.1"/>
</dbReference>
<dbReference type="InterPro" id="IPR011991">
    <property type="entry name" value="ArsR-like_HTH"/>
</dbReference>
<dbReference type="Gene3D" id="1.10.10.10">
    <property type="entry name" value="Winged helix-like DNA-binding domain superfamily/Winged helix DNA-binding domain"/>
    <property type="match status" value="1"/>
</dbReference>
<evidence type="ECO:0000256" key="1">
    <source>
        <dbReference type="ARBA" id="ARBA00023015"/>
    </source>
</evidence>
<feature type="domain" description="HTH arsR-type" evidence="4">
    <location>
        <begin position="11"/>
        <end position="104"/>
    </location>
</feature>
<protein>
    <submittedName>
        <fullName evidence="5">Transcriptional regulator</fullName>
    </submittedName>
</protein>
<dbReference type="GO" id="GO:0003677">
    <property type="term" value="F:DNA binding"/>
    <property type="evidence" value="ECO:0007669"/>
    <property type="project" value="UniProtKB-KW"/>
</dbReference>
<organism evidence="5 6">
    <name type="scientific">Bailinhaonella thermotolerans</name>
    <dbReference type="NCBI Taxonomy" id="1070861"/>
    <lineage>
        <taxon>Bacteria</taxon>
        <taxon>Bacillati</taxon>
        <taxon>Actinomycetota</taxon>
        <taxon>Actinomycetes</taxon>
        <taxon>Streptosporangiales</taxon>
        <taxon>Streptosporangiaceae</taxon>
        <taxon>Bailinhaonella</taxon>
    </lineage>
</organism>
<dbReference type="SMART" id="SM00418">
    <property type="entry name" value="HTH_ARSR"/>
    <property type="match status" value="1"/>
</dbReference>
<dbReference type="PROSITE" id="PS50987">
    <property type="entry name" value="HTH_ARSR_2"/>
    <property type="match status" value="1"/>
</dbReference>
<dbReference type="OrthoDB" id="4471357at2"/>
<evidence type="ECO:0000313" key="6">
    <source>
        <dbReference type="Proteomes" id="UP000265768"/>
    </source>
</evidence>
<dbReference type="InterPro" id="IPR036388">
    <property type="entry name" value="WH-like_DNA-bd_sf"/>
</dbReference>
<evidence type="ECO:0000256" key="2">
    <source>
        <dbReference type="ARBA" id="ARBA00023125"/>
    </source>
</evidence>
<dbReference type="PANTHER" id="PTHR33154:SF12">
    <property type="entry name" value="TRANSCRIPTIONAL REGULATORY PROTEIN"/>
    <property type="match status" value="1"/>
</dbReference>
<evidence type="ECO:0000256" key="3">
    <source>
        <dbReference type="ARBA" id="ARBA00023163"/>
    </source>
</evidence>
<comment type="caution">
    <text evidence="5">The sequence shown here is derived from an EMBL/GenBank/DDBJ whole genome shotgun (WGS) entry which is preliminary data.</text>
</comment>
<evidence type="ECO:0000313" key="5">
    <source>
        <dbReference type="EMBL" id="RJL32833.1"/>
    </source>
</evidence>
<dbReference type="Proteomes" id="UP000265768">
    <property type="component" value="Unassembled WGS sequence"/>
</dbReference>
<name>A0A3A4ATU4_9ACTN</name>
<dbReference type="SUPFAM" id="SSF46785">
    <property type="entry name" value="Winged helix' DNA-binding domain"/>
    <property type="match status" value="1"/>
</dbReference>
<dbReference type="CDD" id="cd00090">
    <property type="entry name" value="HTH_ARSR"/>
    <property type="match status" value="1"/>
</dbReference>
<proteinExistence type="predicted"/>